<dbReference type="HOGENOM" id="CLU_294483_0_0_1"/>
<evidence type="ECO:0000313" key="1">
    <source>
        <dbReference type="EnsemblProtists" id="EOD33607"/>
    </source>
</evidence>
<dbReference type="PaxDb" id="2903-EOD33607"/>
<dbReference type="Proteomes" id="UP000013827">
    <property type="component" value="Unassembled WGS sequence"/>
</dbReference>
<dbReference type="RefSeq" id="XP_005786036.1">
    <property type="nucleotide sequence ID" value="XM_005785979.1"/>
</dbReference>
<accession>A0A0D3KCX2</accession>
<dbReference type="GO" id="GO:0009143">
    <property type="term" value="P:nucleoside triphosphate catabolic process"/>
    <property type="evidence" value="ECO:0007669"/>
    <property type="project" value="InterPro"/>
</dbReference>
<protein>
    <recommendedName>
        <fullName evidence="3">T4 RNA ligase 1-like N-terminal domain-containing protein</fullName>
    </recommendedName>
</protein>
<reference evidence="1" key="2">
    <citation type="submission" date="2024-10" db="UniProtKB">
        <authorList>
            <consortium name="EnsemblProtists"/>
        </authorList>
    </citation>
    <scope>IDENTIFICATION</scope>
</reference>
<dbReference type="GeneID" id="17278878"/>
<dbReference type="Pfam" id="PF08843">
    <property type="entry name" value="AbiEii"/>
    <property type="match status" value="1"/>
</dbReference>
<evidence type="ECO:0000313" key="2">
    <source>
        <dbReference type="Proteomes" id="UP000013827"/>
    </source>
</evidence>
<reference evidence="2" key="1">
    <citation type="journal article" date="2013" name="Nature">
        <title>Pan genome of the phytoplankton Emiliania underpins its global distribution.</title>
        <authorList>
            <person name="Read B.A."/>
            <person name="Kegel J."/>
            <person name="Klute M.J."/>
            <person name="Kuo A."/>
            <person name="Lefebvre S.C."/>
            <person name="Maumus F."/>
            <person name="Mayer C."/>
            <person name="Miller J."/>
            <person name="Monier A."/>
            <person name="Salamov A."/>
            <person name="Young J."/>
            <person name="Aguilar M."/>
            <person name="Claverie J.M."/>
            <person name="Frickenhaus S."/>
            <person name="Gonzalez K."/>
            <person name="Herman E.K."/>
            <person name="Lin Y.C."/>
            <person name="Napier J."/>
            <person name="Ogata H."/>
            <person name="Sarno A.F."/>
            <person name="Shmutz J."/>
            <person name="Schroeder D."/>
            <person name="de Vargas C."/>
            <person name="Verret F."/>
            <person name="von Dassow P."/>
            <person name="Valentin K."/>
            <person name="Van de Peer Y."/>
            <person name="Wheeler G."/>
            <person name="Dacks J.B."/>
            <person name="Delwiche C.F."/>
            <person name="Dyhrman S.T."/>
            <person name="Glockner G."/>
            <person name="John U."/>
            <person name="Richards T."/>
            <person name="Worden A.Z."/>
            <person name="Zhang X."/>
            <person name="Grigoriev I.V."/>
            <person name="Allen A.E."/>
            <person name="Bidle K."/>
            <person name="Borodovsky M."/>
            <person name="Bowler C."/>
            <person name="Brownlee C."/>
            <person name="Cock J.M."/>
            <person name="Elias M."/>
            <person name="Gladyshev V.N."/>
            <person name="Groth M."/>
            <person name="Guda C."/>
            <person name="Hadaegh A."/>
            <person name="Iglesias-Rodriguez M.D."/>
            <person name="Jenkins J."/>
            <person name="Jones B.M."/>
            <person name="Lawson T."/>
            <person name="Leese F."/>
            <person name="Lindquist E."/>
            <person name="Lobanov A."/>
            <person name="Lomsadze A."/>
            <person name="Malik S.B."/>
            <person name="Marsh M.E."/>
            <person name="Mackinder L."/>
            <person name="Mock T."/>
            <person name="Mueller-Roeber B."/>
            <person name="Pagarete A."/>
            <person name="Parker M."/>
            <person name="Probert I."/>
            <person name="Quesneville H."/>
            <person name="Raines C."/>
            <person name="Rensing S.A."/>
            <person name="Riano-Pachon D.M."/>
            <person name="Richier S."/>
            <person name="Rokitta S."/>
            <person name="Shiraiwa Y."/>
            <person name="Soanes D.M."/>
            <person name="van der Giezen M."/>
            <person name="Wahlund T.M."/>
            <person name="Williams B."/>
            <person name="Wilson W."/>
            <person name="Wolfe G."/>
            <person name="Wurch L.L."/>
        </authorList>
    </citation>
    <scope>NUCLEOTIDE SEQUENCE</scope>
</reference>
<dbReference type="GO" id="GO:0047429">
    <property type="term" value="F:nucleoside triphosphate diphosphatase activity"/>
    <property type="evidence" value="ECO:0007669"/>
    <property type="project" value="InterPro"/>
</dbReference>
<organism evidence="1 2">
    <name type="scientific">Emiliania huxleyi (strain CCMP1516)</name>
    <dbReference type="NCBI Taxonomy" id="280463"/>
    <lineage>
        <taxon>Eukaryota</taxon>
        <taxon>Haptista</taxon>
        <taxon>Haptophyta</taxon>
        <taxon>Prymnesiophyceae</taxon>
        <taxon>Isochrysidales</taxon>
        <taxon>Noelaerhabdaceae</taxon>
        <taxon>Emiliania</taxon>
    </lineage>
</organism>
<dbReference type="eggNOG" id="ENOG502SG0W">
    <property type="taxonomic scope" value="Eukaryota"/>
</dbReference>
<dbReference type="InterPro" id="IPR029001">
    <property type="entry name" value="ITPase-like_fam"/>
</dbReference>
<dbReference type="Gene3D" id="3.90.950.10">
    <property type="match status" value="1"/>
</dbReference>
<dbReference type="SUPFAM" id="SSF52972">
    <property type="entry name" value="ITPase-like"/>
    <property type="match status" value="1"/>
</dbReference>
<sequence length="1030" mass="110759">MLMILARLARSESFWAVVKLLLLLLTLCVASAGALYLLVLQRKRRVRALVGHSKKLHALEGMLRRLHRTPHRELLVLRGGLLLRGYCPQTPRQPADLDFLGEHENDLEATLAMLRDVCTVAVGDGLEFDAQGVVGERTWTETEHPALKASVPYRLRCDAGWETCSVDVGWGDPLVPPAHAVALRAVVGGRVPCARAARLETLFGWKLHGLFEREAAGLSAQGIPKGYWRPKDLFDLYLMARCGALDAALLPAAVEVAFSSRGYPLSRVVRVAHGHFASGPTSKKNWARWRASLLDAHGGALPPHTLAVPAEPAPCVAAVAAPCAAVLRALGYAALPGEETPIAPAWQVLAEWATLIVPSEYKPPEALRFPPGLATGAVSPADAARGLALHCHAALGAPVIVDLVYLELYSADAAHGGRLYHRIGAADERAFAKAHAGAAGAMRAVVAYTADGQRVEVLEGELEGRVVHPVRGAAPYGWNRCWEPDGCAQTLGEMGSSFYAIHPRLKPLLELASRLRSETAYGVLEGNRGLFELHVTVDTPTEAQGGLATFREACAACKVKAVLIENSLVEPAAKSARPTQLMTASYVKGTLPEVHVAAFRLSQRLVGYGFSVSRVKIESTFSNPGVPHTDAEAAALSPHNYWEFHWKLRLPASYDHAALAALVGTHDARLSRSALRSLGGGYHHRFVTLRLYDMGRSSAQQRLEALSAALHAAQHEVGTVIREYAVYDSNETATIYHYRENVKEWSGALMLARGLVVREPRHGAAPELLATPFPKFFDLGADGVSLDELLARSVAWEATEKLDGSLGLLFHDGGAWRLTTKRAWHSEQAAWGRAWLEGRAVWAELSRGTTYVCELLFASNLVVVRYPASREGVTLCAAYDADGRELPRAELADHARRAALPLGLIVRFAFADGGCHRAKAVSLAAAAGVTDDRSLAACLKGRTHWEDGSPVTAAQRRLAHHAWGGKLGGPPPAEGEAEGETAARLEAMGTAPRLALFSCVAVPGAGEGGIGEAVRTADGTPLLNHRRPAW</sequence>
<dbReference type="InterPro" id="IPR014942">
    <property type="entry name" value="AbiEii"/>
</dbReference>
<dbReference type="Pfam" id="PF01725">
    <property type="entry name" value="Ham1p_like"/>
    <property type="match status" value="1"/>
</dbReference>
<dbReference type="InterPro" id="IPR002637">
    <property type="entry name" value="RdgB/HAM1"/>
</dbReference>
<name>A0A0D3KCX2_EMIH1</name>
<dbReference type="EnsemblProtists" id="EOD33607">
    <property type="protein sequence ID" value="EOD33607"/>
    <property type="gene ID" value="EMIHUDRAFT_229565"/>
</dbReference>
<dbReference type="AlphaFoldDB" id="A0A0D3KCX2"/>
<dbReference type="KEGG" id="ehx:EMIHUDRAFT_229565"/>
<dbReference type="OMA" id="DESAPIH"/>
<evidence type="ECO:0008006" key="3">
    <source>
        <dbReference type="Google" id="ProtNLM"/>
    </source>
</evidence>
<proteinExistence type="predicted"/>
<keyword evidence="2" id="KW-1185">Reference proteome</keyword>